<feature type="active site" description="Proton acceptor" evidence="5">
    <location>
        <position position="286"/>
    </location>
</feature>
<feature type="binding site" evidence="6">
    <location>
        <position position="286"/>
    </location>
    <ligand>
        <name>Mg(2+)</name>
        <dbReference type="ChEBI" id="CHEBI:18420"/>
        <label>1</label>
    </ligand>
</feature>
<feature type="active site" description="Proton donor/acceptor" evidence="5">
    <location>
        <position position="184"/>
    </location>
</feature>
<name>A0AA97GU45_9ACTN</name>
<feature type="binding site" evidence="6">
    <location>
        <position position="285"/>
    </location>
    <ligand>
        <name>Mg(2+)</name>
        <dbReference type="ChEBI" id="CHEBI:18420"/>
        <label>1</label>
    </ligand>
</feature>
<feature type="site" description="Important for catalytic activity" evidence="7">
    <location>
        <position position="256"/>
    </location>
</feature>
<proteinExistence type="inferred from homology"/>
<keyword evidence="2 6" id="KW-0479">Metal-binding</keyword>
<dbReference type="EC" id="3.1.11.2" evidence="9"/>
<evidence type="ECO:0000313" key="9">
    <source>
        <dbReference type="EMBL" id="WOC11230.1"/>
    </source>
</evidence>
<dbReference type="Gene3D" id="3.60.10.10">
    <property type="entry name" value="Endonuclease/exonuclease/phosphatase"/>
    <property type="match status" value="1"/>
</dbReference>
<dbReference type="NCBIfam" id="TIGR00633">
    <property type="entry name" value="xth"/>
    <property type="match status" value="1"/>
</dbReference>
<dbReference type="InterPro" id="IPR005135">
    <property type="entry name" value="Endo/exonuclease/phosphatase"/>
</dbReference>
<keyword evidence="6" id="KW-0464">Manganese</keyword>
<evidence type="ECO:0000256" key="4">
    <source>
        <dbReference type="ARBA" id="ARBA00022842"/>
    </source>
</evidence>
<dbReference type="InterPro" id="IPR004808">
    <property type="entry name" value="AP_endonuc_1"/>
</dbReference>
<protein>
    <submittedName>
        <fullName evidence="9">Exodeoxyribonuclease</fullName>
        <ecNumber evidence="9">3.1.11.2</ecNumber>
    </submittedName>
</protein>
<evidence type="ECO:0000256" key="5">
    <source>
        <dbReference type="PIRSR" id="PIRSR604808-1"/>
    </source>
</evidence>
<evidence type="ECO:0000256" key="1">
    <source>
        <dbReference type="ARBA" id="ARBA00007092"/>
    </source>
</evidence>
<dbReference type="InterPro" id="IPR037493">
    <property type="entry name" value="ExoIII-like"/>
</dbReference>
<accession>A0AA97GU45</accession>
<comment type="similarity">
    <text evidence="1">Belongs to the DNA repair enzymes AP/ExoA family.</text>
</comment>
<dbReference type="InterPro" id="IPR036691">
    <property type="entry name" value="Endo/exonu/phosph_ase_sf"/>
</dbReference>
<dbReference type="SUPFAM" id="SSF56219">
    <property type="entry name" value="DNase I-like"/>
    <property type="match status" value="1"/>
</dbReference>
<feature type="site" description="Transition state stabilizer" evidence="7">
    <location>
        <position position="186"/>
    </location>
</feature>
<evidence type="ECO:0000256" key="6">
    <source>
        <dbReference type="PIRSR" id="PIRSR604808-2"/>
    </source>
</evidence>
<evidence type="ECO:0000256" key="7">
    <source>
        <dbReference type="PIRSR" id="PIRSR604808-3"/>
    </source>
</evidence>
<dbReference type="PANTHER" id="PTHR43250:SF2">
    <property type="entry name" value="EXODEOXYRIBONUCLEASE III"/>
    <property type="match status" value="1"/>
</dbReference>
<evidence type="ECO:0000256" key="3">
    <source>
        <dbReference type="ARBA" id="ARBA00022801"/>
    </source>
</evidence>
<organism evidence="9">
    <name type="scientific">Gordonia sp. MP11Mi</name>
    <dbReference type="NCBI Taxonomy" id="3022769"/>
    <lineage>
        <taxon>Bacteria</taxon>
        <taxon>Bacillati</taxon>
        <taxon>Actinomycetota</taxon>
        <taxon>Actinomycetes</taxon>
        <taxon>Mycobacteriales</taxon>
        <taxon>Gordoniaceae</taxon>
        <taxon>Gordonia</taxon>
    </lineage>
</organism>
<feature type="domain" description="Endonuclease/exonuclease/phosphatase" evidence="8">
    <location>
        <begin position="23"/>
        <end position="286"/>
    </location>
</feature>
<dbReference type="EMBL" id="CP128986">
    <property type="protein sequence ID" value="WOC11230.1"/>
    <property type="molecule type" value="Genomic_DNA"/>
</dbReference>
<dbReference type="CDD" id="cd10281">
    <property type="entry name" value="Nape_like_AP-endo"/>
    <property type="match status" value="1"/>
</dbReference>
<keyword evidence="4 6" id="KW-0460">Magnesium</keyword>
<feature type="binding site" evidence="6">
    <location>
        <position position="59"/>
    </location>
    <ligand>
        <name>Mg(2+)</name>
        <dbReference type="ChEBI" id="CHEBI:18420"/>
        <label>1</label>
    </ligand>
</feature>
<dbReference type="AlphaFoldDB" id="A0AA97GU45"/>
<evidence type="ECO:0000256" key="2">
    <source>
        <dbReference type="ARBA" id="ARBA00022723"/>
    </source>
</evidence>
<dbReference type="GO" id="GO:0006281">
    <property type="term" value="P:DNA repair"/>
    <property type="evidence" value="ECO:0007669"/>
    <property type="project" value="InterPro"/>
</dbReference>
<dbReference type="Pfam" id="PF03372">
    <property type="entry name" value="Exo_endo_phos"/>
    <property type="match status" value="1"/>
</dbReference>
<dbReference type="PROSITE" id="PS51435">
    <property type="entry name" value="AP_NUCLEASE_F1_4"/>
    <property type="match status" value="1"/>
</dbReference>
<dbReference type="NCBIfam" id="TIGR00195">
    <property type="entry name" value="exoDNase_III"/>
    <property type="match status" value="1"/>
</dbReference>
<feature type="binding site" evidence="6">
    <location>
        <position position="25"/>
    </location>
    <ligand>
        <name>Mg(2+)</name>
        <dbReference type="ChEBI" id="CHEBI:18420"/>
        <label>1</label>
    </ligand>
</feature>
<feature type="binding site" evidence="6">
    <location>
        <position position="184"/>
    </location>
    <ligand>
        <name>Mg(2+)</name>
        <dbReference type="ChEBI" id="CHEBI:18420"/>
        <label>1</label>
    </ligand>
</feature>
<dbReference type="GO" id="GO:0008311">
    <property type="term" value="F:double-stranded DNA 3'-5' DNA exonuclease activity"/>
    <property type="evidence" value="ECO:0007669"/>
    <property type="project" value="UniProtKB-EC"/>
</dbReference>
<reference evidence="9" key="1">
    <citation type="submission" date="2023-06" db="EMBL/GenBank/DDBJ databases">
        <title>Gordonia sp. nov. and Pseudochrobactrum sp. nov., two species isolated from the burying beetle Nicrophorus vespilloides.</title>
        <authorList>
            <person name="Poehlein A."/>
            <person name="Guzman J."/>
            <person name="Daniel R."/>
            <person name="Vilcinskas A."/>
        </authorList>
    </citation>
    <scope>NUCLEOTIDE SEQUENCE</scope>
    <source>
        <strain evidence="9">MP11Mi</strain>
    </source>
</reference>
<gene>
    <name evidence="9" type="primary">exoA_1</name>
    <name evidence="9" type="ORF">MP11Mi_02970</name>
</gene>
<keyword evidence="3 9" id="KW-0378">Hydrolase</keyword>
<feature type="active site" evidence="5">
    <location>
        <position position="138"/>
    </location>
</feature>
<dbReference type="GO" id="GO:0046872">
    <property type="term" value="F:metal ion binding"/>
    <property type="evidence" value="ECO:0007669"/>
    <property type="project" value="UniProtKB-KW"/>
</dbReference>
<sequence>MTDSPASGSSVSDSYGDSFAITTVNVNGIRAAVKTRNENNHGMLPWLAEHSTDVVLLQEVRASEALTRKALAPALDDGWHLVMTESAVKGRSGVGILSRIEPAAVRIGFGSDEFDSLGRYVEADFDLGGSTVTAASLYLPSGAALTEDPKDVEKYEEKIRFLDEFGPYLDGIVASGRQVVVAGDWNIAHTERDIKNWKGNRKNSGFLPHEREWVGTRIGSGWVDVARRHHGDVDGPYAWWSWRGKAFDNDSGWRIDYHLATPTLADRLTRTWVDRPDAYDRRWSDHAPVTAEFA</sequence>
<dbReference type="PANTHER" id="PTHR43250">
    <property type="entry name" value="EXODEOXYRIBONUCLEASE III"/>
    <property type="match status" value="1"/>
</dbReference>
<feature type="binding site" evidence="6">
    <location>
        <position position="186"/>
    </location>
    <ligand>
        <name>Mg(2+)</name>
        <dbReference type="ChEBI" id="CHEBI:18420"/>
        <label>1</label>
    </ligand>
</feature>
<comment type="cofactor">
    <cofactor evidence="6">
        <name>Mg(2+)</name>
        <dbReference type="ChEBI" id="CHEBI:18420"/>
    </cofactor>
    <cofactor evidence="6">
        <name>Mn(2+)</name>
        <dbReference type="ChEBI" id="CHEBI:29035"/>
    </cofactor>
    <text evidence="6">Probably binds two magnesium or manganese ions per subunit.</text>
</comment>
<evidence type="ECO:0000259" key="8">
    <source>
        <dbReference type="Pfam" id="PF03372"/>
    </source>
</evidence>
<feature type="site" description="Interaction with DNA substrate" evidence="7">
    <location>
        <position position="286"/>
    </location>
</feature>